<sequence length="186" mass="22199">MEVDEDASFYVHQQLQDVIKAQKEVFAHLNENKSNGDKYRVSREEYDTVLSELEKERNDHLECQALLKAERLRREFAEGEVEILKAQMERERKKYEECFQKLKNKAVEESARKSEIESQCSIIAYEKQQKEDLVHLNESKIHDLKKRLSKQKKSHQSQMDEINIRIQQEAYINKTLAEKEKNKKSR</sequence>
<comment type="caution">
    <text evidence="2">The sequence shown here is derived from an EMBL/GenBank/DDBJ whole genome shotgun (WGS) entry which is preliminary data.</text>
</comment>
<keyword evidence="3" id="KW-1185">Reference proteome</keyword>
<dbReference type="GO" id="GO:0003677">
    <property type="term" value="F:DNA binding"/>
    <property type="evidence" value="ECO:0007669"/>
    <property type="project" value="TreeGrafter"/>
</dbReference>
<dbReference type="AlphaFoldDB" id="A0A9Q1BG14"/>
<protein>
    <submittedName>
        <fullName evidence="2">Spermatogenesis-associated protein 24</fullName>
    </submittedName>
</protein>
<dbReference type="PANTHER" id="PTHR35155:SF1">
    <property type="entry name" value="SPERMATOGENESIS-ASSOCIATED PROTEIN 24"/>
    <property type="match status" value="1"/>
</dbReference>
<dbReference type="PANTHER" id="PTHR35155">
    <property type="entry name" value="SPERMATOGENESIS-ASSOCIATED PROTEIN 24"/>
    <property type="match status" value="1"/>
</dbReference>
<feature type="coiled-coil region" evidence="1">
    <location>
        <begin position="67"/>
        <end position="119"/>
    </location>
</feature>
<accession>A0A9Q1BG14</accession>
<reference evidence="2" key="1">
    <citation type="submission" date="2021-10" db="EMBL/GenBank/DDBJ databases">
        <title>Tropical sea cucumber genome reveals ecological adaptation and Cuvierian tubules defense mechanism.</title>
        <authorList>
            <person name="Chen T."/>
        </authorList>
    </citation>
    <scope>NUCLEOTIDE SEQUENCE</scope>
    <source>
        <strain evidence="2">Nanhai2018</strain>
        <tissue evidence="2">Muscle</tissue>
    </source>
</reference>
<proteinExistence type="predicted"/>
<organism evidence="2 3">
    <name type="scientific">Holothuria leucospilota</name>
    <name type="common">Black long sea cucumber</name>
    <name type="synonym">Mertensiothuria leucospilota</name>
    <dbReference type="NCBI Taxonomy" id="206669"/>
    <lineage>
        <taxon>Eukaryota</taxon>
        <taxon>Metazoa</taxon>
        <taxon>Echinodermata</taxon>
        <taxon>Eleutherozoa</taxon>
        <taxon>Echinozoa</taxon>
        <taxon>Holothuroidea</taxon>
        <taxon>Aspidochirotacea</taxon>
        <taxon>Aspidochirotida</taxon>
        <taxon>Holothuriidae</taxon>
        <taxon>Holothuria</taxon>
    </lineage>
</organism>
<evidence type="ECO:0000313" key="3">
    <source>
        <dbReference type="Proteomes" id="UP001152320"/>
    </source>
</evidence>
<dbReference type="InterPro" id="IPR029176">
    <property type="entry name" value="SPATA24"/>
</dbReference>
<evidence type="ECO:0000313" key="2">
    <source>
        <dbReference type="EMBL" id="KAJ8026331.1"/>
    </source>
</evidence>
<gene>
    <name evidence="2" type="ORF">HOLleu_34143</name>
</gene>
<dbReference type="GO" id="GO:0005737">
    <property type="term" value="C:cytoplasm"/>
    <property type="evidence" value="ECO:0007669"/>
    <property type="project" value="TreeGrafter"/>
</dbReference>
<evidence type="ECO:0000256" key="1">
    <source>
        <dbReference type="SAM" id="Coils"/>
    </source>
</evidence>
<dbReference type="Proteomes" id="UP001152320">
    <property type="component" value="Chromosome 17"/>
</dbReference>
<dbReference type="Pfam" id="PF15175">
    <property type="entry name" value="SPATA24"/>
    <property type="match status" value="1"/>
</dbReference>
<keyword evidence="1" id="KW-0175">Coiled coil</keyword>
<dbReference type="GO" id="GO:0005634">
    <property type="term" value="C:nucleus"/>
    <property type="evidence" value="ECO:0007669"/>
    <property type="project" value="TreeGrafter"/>
</dbReference>
<name>A0A9Q1BG14_HOLLE</name>
<dbReference type="EMBL" id="JAIZAY010000017">
    <property type="protein sequence ID" value="KAJ8026331.1"/>
    <property type="molecule type" value="Genomic_DNA"/>
</dbReference>
<dbReference type="OrthoDB" id="10047985at2759"/>